<organism evidence="2 3">
    <name type="scientific">Colletotrichum tamarilloi</name>
    <dbReference type="NCBI Taxonomy" id="1209934"/>
    <lineage>
        <taxon>Eukaryota</taxon>
        <taxon>Fungi</taxon>
        <taxon>Dikarya</taxon>
        <taxon>Ascomycota</taxon>
        <taxon>Pezizomycotina</taxon>
        <taxon>Sordariomycetes</taxon>
        <taxon>Hypocreomycetidae</taxon>
        <taxon>Glomerellales</taxon>
        <taxon>Glomerellaceae</taxon>
        <taxon>Colletotrichum</taxon>
        <taxon>Colletotrichum acutatum species complex</taxon>
    </lineage>
</organism>
<dbReference type="Proteomes" id="UP001227543">
    <property type="component" value="Unassembled WGS sequence"/>
</dbReference>
<proteinExistence type="predicted"/>
<reference evidence="2 3" key="1">
    <citation type="submission" date="2016-10" db="EMBL/GenBank/DDBJ databases">
        <title>The genome sequence of Colletotrichum fioriniae PJ7.</title>
        <authorList>
            <person name="Baroncelli R."/>
        </authorList>
    </citation>
    <scope>NUCLEOTIDE SEQUENCE [LARGE SCALE GENOMIC DNA]</scope>
    <source>
        <strain evidence="2 3">Tom-12</strain>
    </source>
</reference>
<evidence type="ECO:0000313" key="2">
    <source>
        <dbReference type="EMBL" id="KAK1473325.1"/>
    </source>
</evidence>
<keyword evidence="3" id="KW-1185">Reference proteome</keyword>
<evidence type="ECO:0000313" key="3">
    <source>
        <dbReference type="Proteomes" id="UP001227543"/>
    </source>
</evidence>
<comment type="caution">
    <text evidence="2">The sequence shown here is derived from an EMBL/GenBank/DDBJ whole genome shotgun (WGS) entry which is preliminary data.</text>
</comment>
<dbReference type="RefSeq" id="XP_060373320.1">
    <property type="nucleotide sequence ID" value="XM_060532099.1"/>
</dbReference>
<protein>
    <submittedName>
        <fullName evidence="2">Uncharacterized protein</fullName>
    </submittedName>
</protein>
<feature type="region of interest" description="Disordered" evidence="1">
    <location>
        <begin position="209"/>
        <end position="241"/>
    </location>
</feature>
<sequence>MGSLAKLADGFSAGPRGIDGRTSVGGSGLSRGNVTSHLFVLTLADAVRDGVGGAVAKADDTLDPGKVAVGLVSVAVGGEGIDGGAVGASREDVASDAADVGLGDDEAGGTALKSVVLGSLHDSVGAVLTNNDDIVEVEGGGARSRSGYSSANEAGSDFGLSLSDVRKTASASVKPLAHAHDSPWHPRGSAHARARQAEGVGMDIVAKNPYGAAGMTTMTPERGDRASRSGLDRPSDSTTMR</sequence>
<feature type="region of interest" description="Disordered" evidence="1">
    <location>
        <begin position="172"/>
        <end position="195"/>
    </location>
</feature>
<dbReference type="EMBL" id="MLFU01000197">
    <property type="protein sequence ID" value="KAK1473325.1"/>
    <property type="molecule type" value="Genomic_DNA"/>
</dbReference>
<name>A0ABQ9QJG7_9PEZI</name>
<evidence type="ECO:0000256" key="1">
    <source>
        <dbReference type="SAM" id="MobiDB-lite"/>
    </source>
</evidence>
<gene>
    <name evidence="2" type="ORF">CTAM01_16106</name>
</gene>
<feature type="compositionally biased region" description="Basic and acidic residues" evidence="1">
    <location>
        <begin position="221"/>
        <end position="235"/>
    </location>
</feature>
<dbReference type="GeneID" id="85416337"/>
<accession>A0ABQ9QJG7</accession>